<evidence type="ECO:0000313" key="3">
    <source>
        <dbReference type="EMBL" id="WTS14010.1"/>
    </source>
</evidence>
<name>A0AAU1U7T8_9ACTN</name>
<dbReference type="SUPFAM" id="SSF52540">
    <property type="entry name" value="P-loop containing nucleoside triphosphate hydrolases"/>
    <property type="match status" value="1"/>
</dbReference>
<feature type="compositionally biased region" description="Low complexity" evidence="1">
    <location>
        <begin position="164"/>
        <end position="176"/>
    </location>
</feature>
<dbReference type="EMBL" id="CP108195">
    <property type="protein sequence ID" value="WTS14010.1"/>
    <property type="molecule type" value="Genomic_DNA"/>
</dbReference>
<dbReference type="GO" id="GO:0005524">
    <property type="term" value="F:ATP binding"/>
    <property type="evidence" value="ECO:0007669"/>
    <property type="project" value="InterPro"/>
</dbReference>
<accession>A0AAU1U7T8</accession>
<dbReference type="Gene3D" id="3.40.50.300">
    <property type="entry name" value="P-loop containing nucleotide triphosphate hydrolases"/>
    <property type="match status" value="1"/>
</dbReference>
<reference evidence="3" key="1">
    <citation type="submission" date="2022-10" db="EMBL/GenBank/DDBJ databases">
        <title>The complete genomes of actinobacterial strains from the NBC collection.</title>
        <authorList>
            <person name="Joergensen T.S."/>
            <person name="Alvarez Arevalo M."/>
            <person name="Sterndorff E.B."/>
            <person name="Faurdal D."/>
            <person name="Vuksanovic O."/>
            <person name="Mourched A.-S."/>
            <person name="Charusanti P."/>
            <person name="Shaw S."/>
            <person name="Blin K."/>
            <person name="Weber T."/>
        </authorList>
    </citation>
    <scope>NUCLEOTIDE SEQUENCE</scope>
    <source>
        <strain evidence="3">NBC_00119</strain>
    </source>
</reference>
<feature type="compositionally biased region" description="Low complexity" evidence="1">
    <location>
        <begin position="9"/>
        <end position="21"/>
    </location>
</feature>
<dbReference type="InterPro" id="IPR003593">
    <property type="entry name" value="AAA+_ATPase"/>
</dbReference>
<organism evidence="3">
    <name type="scientific">Streptomyces sp. NBC_00119</name>
    <dbReference type="NCBI Taxonomy" id="2975659"/>
    <lineage>
        <taxon>Bacteria</taxon>
        <taxon>Bacillati</taxon>
        <taxon>Actinomycetota</taxon>
        <taxon>Actinomycetes</taxon>
        <taxon>Kitasatosporales</taxon>
        <taxon>Streptomycetaceae</taxon>
        <taxon>Streptomyces</taxon>
    </lineage>
</organism>
<feature type="domain" description="AAA+ ATPase" evidence="2">
    <location>
        <begin position="96"/>
        <end position="297"/>
    </location>
</feature>
<dbReference type="InterPro" id="IPR027417">
    <property type="entry name" value="P-loop_NTPase"/>
</dbReference>
<dbReference type="AlphaFoldDB" id="A0AAU1U7T8"/>
<dbReference type="CDD" id="cd00009">
    <property type="entry name" value="AAA"/>
    <property type="match status" value="1"/>
</dbReference>
<dbReference type="Pfam" id="PF07728">
    <property type="entry name" value="AAA_5"/>
    <property type="match status" value="1"/>
</dbReference>
<protein>
    <submittedName>
        <fullName evidence="3">MoxR family ATPase</fullName>
    </submittedName>
</protein>
<sequence length="371" mass="39802">MADRDPHVPAQADGAAADPGAWRIYRGTARPRGKEPVSRELPPPPPWRRFTGAPLISDPPPGDEDEFTRRLGPPDGPVVRKASEQELDLVNAALFLRRPLIVAGPPGIGKSSLAHCISRELSLGRVLRWSITSRSTLKEGLYAYDAIGRVQEAATRGALRGSEPGAAGDPAPDPDGLNNLGDYVQLGPLGTALLPRKTPRVLLVDEFDKSDTDLAGDLLSVFEEGEFRIPELARVRSRLPDAEVHTDDPDGTAVIHHGAVRCAAFPVVVITSNGERTLPPALLRRCLYLDLPAPDAGQLAAMLAAQLSHDDEGRTAMIRDFLSHARTGGSLAADQLLNSEFLRTTPAGPDEGSMSTLLHALWRRLDEVGTG</sequence>
<evidence type="ECO:0000256" key="1">
    <source>
        <dbReference type="SAM" id="MobiDB-lite"/>
    </source>
</evidence>
<gene>
    <name evidence="3" type="ORF">OHU69_24960</name>
</gene>
<feature type="region of interest" description="Disordered" evidence="1">
    <location>
        <begin position="158"/>
        <end position="180"/>
    </location>
</feature>
<evidence type="ECO:0000259" key="2">
    <source>
        <dbReference type="SMART" id="SM00382"/>
    </source>
</evidence>
<dbReference type="GO" id="GO:0016887">
    <property type="term" value="F:ATP hydrolysis activity"/>
    <property type="evidence" value="ECO:0007669"/>
    <property type="project" value="InterPro"/>
</dbReference>
<feature type="region of interest" description="Disordered" evidence="1">
    <location>
        <begin position="1"/>
        <end position="79"/>
    </location>
</feature>
<proteinExistence type="predicted"/>
<dbReference type="InterPro" id="IPR011704">
    <property type="entry name" value="ATPase_dyneun-rel_AAA"/>
</dbReference>
<dbReference type="SMART" id="SM00382">
    <property type="entry name" value="AAA"/>
    <property type="match status" value="1"/>
</dbReference>